<dbReference type="Gene3D" id="1.10.579.10">
    <property type="entry name" value="DNA Cyclobutane Dipyrimidine Photolyase, subunit A, domain 3"/>
    <property type="match status" value="1"/>
</dbReference>
<dbReference type="InterPro" id="IPR014729">
    <property type="entry name" value="Rossmann-like_a/b/a_fold"/>
</dbReference>
<dbReference type="InterPro" id="IPR052219">
    <property type="entry name" value="Photolyase_Class-2"/>
</dbReference>
<dbReference type="Gene3D" id="3.40.50.620">
    <property type="entry name" value="HUPs"/>
    <property type="match status" value="1"/>
</dbReference>
<dbReference type="InterPro" id="IPR036134">
    <property type="entry name" value="Crypto/Photolyase_FAD-like_sf"/>
</dbReference>
<keyword evidence="6" id="KW-0285">Flavoprotein</keyword>
<evidence type="ECO:0000256" key="3">
    <source>
        <dbReference type="ARBA" id="ARBA00006409"/>
    </source>
</evidence>
<comment type="similarity">
    <text evidence="3">Belongs to the DNA photolyase class-2 family.</text>
</comment>
<evidence type="ECO:0000313" key="16">
    <source>
        <dbReference type="Proteomes" id="UP000001933"/>
    </source>
</evidence>
<evidence type="ECO:0000256" key="7">
    <source>
        <dbReference type="ARBA" id="ARBA00022763"/>
    </source>
</evidence>
<evidence type="ECO:0000256" key="11">
    <source>
        <dbReference type="ARBA" id="ARBA00023239"/>
    </source>
</evidence>
<dbReference type="NCBIfam" id="TIGR00591">
    <property type="entry name" value="phr2"/>
    <property type="match status" value="1"/>
</dbReference>
<organism evidence="15 16">
    <name type="scientific">Syntrophus aciditrophicus (strain SB)</name>
    <dbReference type="NCBI Taxonomy" id="56780"/>
    <lineage>
        <taxon>Bacteria</taxon>
        <taxon>Pseudomonadati</taxon>
        <taxon>Thermodesulfobacteriota</taxon>
        <taxon>Syntrophia</taxon>
        <taxon>Syntrophales</taxon>
        <taxon>Syntrophaceae</taxon>
        <taxon>Syntrophus</taxon>
    </lineage>
</organism>
<keyword evidence="8" id="KW-0274">FAD</keyword>
<dbReference type="InterPro" id="IPR008148">
    <property type="entry name" value="DNA_photolyase_2"/>
</dbReference>
<dbReference type="HOGENOM" id="CLU_026342_2_1_7"/>
<dbReference type="RefSeq" id="WP_011416908.1">
    <property type="nucleotide sequence ID" value="NC_007759.1"/>
</dbReference>
<dbReference type="InterPro" id="IPR036155">
    <property type="entry name" value="Crypto/Photolyase_N_sf"/>
</dbReference>
<dbReference type="STRING" id="56780.SYN_00402"/>
<evidence type="ECO:0000256" key="10">
    <source>
        <dbReference type="ARBA" id="ARBA00023204"/>
    </source>
</evidence>
<dbReference type="Gene3D" id="1.25.40.80">
    <property type="match status" value="1"/>
</dbReference>
<dbReference type="eggNOG" id="COG0415">
    <property type="taxonomic scope" value="Bacteria"/>
</dbReference>
<dbReference type="InParanoid" id="Q2LS17"/>
<dbReference type="InterPro" id="IPR006050">
    <property type="entry name" value="DNA_photolyase_N"/>
</dbReference>
<comment type="cofactor">
    <cofactor evidence="2">
        <name>FAD</name>
        <dbReference type="ChEBI" id="CHEBI:57692"/>
    </cofactor>
</comment>
<evidence type="ECO:0000256" key="9">
    <source>
        <dbReference type="ARBA" id="ARBA00023125"/>
    </source>
</evidence>
<evidence type="ECO:0000256" key="12">
    <source>
        <dbReference type="ARBA" id="ARBA00031671"/>
    </source>
</evidence>
<comment type="catalytic activity">
    <reaction evidence="13">
        <text>cyclobutadipyrimidine (in DNA) = 2 pyrimidine residues (in DNA).</text>
        <dbReference type="EC" id="4.1.99.3"/>
    </reaction>
</comment>
<dbReference type="GO" id="GO:0003904">
    <property type="term" value="F:deoxyribodipyrimidine photo-lyase activity"/>
    <property type="evidence" value="ECO:0007669"/>
    <property type="project" value="UniProtKB-EC"/>
</dbReference>
<evidence type="ECO:0000256" key="2">
    <source>
        <dbReference type="ARBA" id="ARBA00001974"/>
    </source>
</evidence>
<keyword evidence="7" id="KW-0227">DNA damage</keyword>
<dbReference type="GO" id="GO:0003677">
    <property type="term" value="F:DNA binding"/>
    <property type="evidence" value="ECO:0007669"/>
    <property type="project" value="UniProtKB-KW"/>
</dbReference>
<protein>
    <recommendedName>
        <fullName evidence="5">Deoxyribodipyrimidine photo-lyase</fullName>
        <ecNumber evidence="4">4.1.99.3</ecNumber>
    </recommendedName>
    <alternativeName>
        <fullName evidence="12">DNA photolyase</fullName>
    </alternativeName>
</protein>
<accession>Q2LS17</accession>
<sequence>MIQKERVKSLNKAELKKGKYVLYWMQASQRETCNHALEYAIRKANALCQPVVVFFGIVDDFPEANERHYFFMLEGLCDAKRTLEKRGIQLVIQHCSPELGVVMMSRDASLVVVDRGYLRIQKAWRNVAAASMDCPLIQVESDVVVPIEETSSKEEYSAATIRKKIHQKLNQYLISLEETKPMADSLSLDFESFPIDDVERAILRLDIDRSVKCVSFFRGGFEEGRKHLDVFIDQKLEHYAEHRNDPTLDCLSLMSPYLHFGQISPLYIALRILNSGRTSSEAYLEELIVRRELGINFVFYNTHYDTFECLPGWAKKSLRTHEKDQRPYHYSRKELEDGKTHDPYWNAAQKEMVLKGKMHGYMRMYWGKKIIEWCETPEEAFHTAIYLNNKYELDGREPNGFMGVAWCFGKHDRPWRERNIFGNVRYMNDRGLKRKFDADGYVKLSAQWEDQGALIPNQLE</sequence>
<dbReference type="PROSITE" id="PS51645">
    <property type="entry name" value="PHR_CRY_ALPHA_BETA"/>
    <property type="match status" value="1"/>
</dbReference>
<keyword evidence="11 15" id="KW-0456">Lyase</keyword>
<keyword evidence="9" id="KW-0238">DNA-binding</keyword>
<dbReference type="EMBL" id="CP000252">
    <property type="protein sequence ID" value="ABC76875.1"/>
    <property type="molecule type" value="Genomic_DNA"/>
</dbReference>
<dbReference type="Proteomes" id="UP000001933">
    <property type="component" value="Chromosome"/>
</dbReference>
<keyword evidence="16" id="KW-1185">Reference proteome</keyword>
<dbReference type="SUPFAM" id="SSF52425">
    <property type="entry name" value="Cryptochrome/photolyase, N-terminal domain"/>
    <property type="match status" value="1"/>
</dbReference>
<evidence type="ECO:0000256" key="8">
    <source>
        <dbReference type="ARBA" id="ARBA00022827"/>
    </source>
</evidence>
<gene>
    <name evidence="15" type="ORF">SYN_00402</name>
</gene>
<dbReference type="SUPFAM" id="SSF48173">
    <property type="entry name" value="Cryptochrome/photolyase FAD-binding domain"/>
    <property type="match status" value="1"/>
</dbReference>
<dbReference type="PANTHER" id="PTHR10211:SF0">
    <property type="entry name" value="DEOXYRIBODIPYRIMIDINE PHOTO-LYASE"/>
    <property type="match status" value="1"/>
</dbReference>
<dbReference type="PANTHER" id="PTHR10211">
    <property type="entry name" value="DEOXYRIBODIPYRIMIDINE PHOTOLYASE"/>
    <property type="match status" value="1"/>
</dbReference>
<evidence type="ECO:0000313" key="15">
    <source>
        <dbReference type="EMBL" id="ABC76875.1"/>
    </source>
</evidence>
<dbReference type="GO" id="GO:0000719">
    <property type="term" value="P:photoreactive repair"/>
    <property type="evidence" value="ECO:0007669"/>
    <property type="project" value="TreeGrafter"/>
</dbReference>
<proteinExistence type="inferred from homology"/>
<evidence type="ECO:0000259" key="14">
    <source>
        <dbReference type="PROSITE" id="PS51645"/>
    </source>
</evidence>
<name>Q2LS17_SYNAS</name>
<dbReference type="FunFam" id="1.10.579.10:FF:000002">
    <property type="entry name" value="Deoxyribodipyrimidine photolyase"/>
    <property type="match status" value="1"/>
</dbReference>
<evidence type="ECO:0000256" key="13">
    <source>
        <dbReference type="ARBA" id="ARBA00033999"/>
    </source>
</evidence>
<feature type="domain" description="Photolyase/cryptochrome alpha/beta" evidence="14">
    <location>
        <begin position="19"/>
        <end position="147"/>
    </location>
</feature>
<reference evidence="15 16" key="1">
    <citation type="journal article" date="2007" name="Proc. Natl. Acad. Sci. U.S.A.">
        <title>The genome of Syntrophus aciditrophicus: life at the thermodynamic limit of microbial growth.</title>
        <authorList>
            <person name="McInerney M.J."/>
            <person name="Rohlin L."/>
            <person name="Mouttaki H."/>
            <person name="Kim U."/>
            <person name="Krupp R.S."/>
            <person name="Rios-Hernandez L."/>
            <person name="Sieber J."/>
            <person name="Struchtemeyer C.G."/>
            <person name="Bhattacharyya A."/>
            <person name="Campbell J.W."/>
            <person name="Gunsalus R.P."/>
        </authorList>
    </citation>
    <scope>NUCLEOTIDE SEQUENCE [LARGE SCALE GENOMIC DNA]</scope>
    <source>
        <strain evidence="15 16">SB</strain>
    </source>
</reference>
<evidence type="ECO:0000256" key="6">
    <source>
        <dbReference type="ARBA" id="ARBA00022630"/>
    </source>
</evidence>
<dbReference type="KEGG" id="sat:SYN_00402"/>
<evidence type="ECO:0000256" key="1">
    <source>
        <dbReference type="ARBA" id="ARBA00001932"/>
    </source>
</evidence>
<dbReference type="AlphaFoldDB" id="Q2LS17"/>
<evidence type="ECO:0000256" key="5">
    <source>
        <dbReference type="ARBA" id="ARBA00014046"/>
    </source>
</evidence>
<evidence type="ECO:0000256" key="4">
    <source>
        <dbReference type="ARBA" id="ARBA00013149"/>
    </source>
</evidence>
<dbReference type="EC" id="4.1.99.3" evidence="4"/>
<keyword evidence="10" id="KW-0234">DNA repair</keyword>
<dbReference type="Pfam" id="PF00875">
    <property type="entry name" value="DNA_photolyase"/>
    <property type="match status" value="1"/>
</dbReference>
<comment type="cofactor">
    <cofactor evidence="1">
        <name>(6R)-5,10-methylene-5,6,7,8-tetrahydrofolate</name>
        <dbReference type="ChEBI" id="CHEBI:15636"/>
    </cofactor>
</comment>